<dbReference type="PROSITE" id="PS50850">
    <property type="entry name" value="MFS"/>
    <property type="match status" value="1"/>
</dbReference>
<feature type="transmembrane region" description="Helical" evidence="4">
    <location>
        <begin position="212"/>
        <end position="230"/>
    </location>
</feature>
<keyword evidence="1 4" id="KW-0812">Transmembrane</keyword>
<keyword evidence="3 4" id="KW-0472">Membrane</keyword>
<dbReference type="Proteomes" id="UP000254208">
    <property type="component" value="Unassembled WGS sequence"/>
</dbReference>
<feature type="transmembrane region" description="Helical" evidence="4">
    <location>
        <begin position="290"/>
        <end position="310"/>
    </location>
</feature>
<dbReference type="Gene3D" id="1.20.1250.20">
    <property type="entry name" value="MFS general substrate transporter like domains"/>
    <property type="match status" value="2"/>
</dbReference>
<feature type="transmembrane region" description="Helical" evidence="4">
    <location>
        <begin position="250"/>
        <end position="270"/>
    </location>
</feature>
<accession>A0A379FLS4</accession>
<dbReference type="Pfam" id="PF07690">
    <property type="entry name" value="MFS_1"/>
    <property type="match status" value="1"/>
</dbReference>
<dbReference type="InterPro" id="IPR047200">
    <property type="entry name" value="MFS_YcaD-like"/>
</dbReference>
<name>A0A379FLS4_PRORE</name>
<dbReference type="GO" id="GO:0022857">
    <property type="term" value="F:transmembrane transporter activity"/>
    <property type="evidence" value="ECO:0007669"/>
    <property type="project" value="InterPro"/>
</dbReference>
<feature type="transmembrane region" description="Helical" evidence="4">
    <location>
        <begin position="94"/>
        <end position="114"/>
    </location>
</feature>
<evidence type="ECO:0000313" key="6">
    <source>
        <dbReference type="EMBL" id="SUC29710.1"/>
    </source>
</evidence>
<organism evidence="6 7">
    <name type="scientific">Providencia rettgeri</name>
    <dbReference type="NCBI Taxonomy" id="587"/>
    <lineage>
        <taxon>Bacteria</taxon>
        <taxon>Pseudomonadati</taxon>
        <taxon>Pseudomonadota</taxon>
        <taxon>Gammaproteobacteria</taxon>
        <taxon>Enterobacterales</taxon>
        <taxon>Morganellaceae</taxon>
        <taxon>Providencia</taxon>
    </lineage>
</organism>
<sequence>MLQSPRTLLVLLVMMRFFIFHNNLFYGVKICSFAKKKRVNFNMSSDNQRLQNFRRSPSFAIFTITMSIAVIGIVIGLSIPMVALRLNNYGFNELYIGIISAAPALGMFLIAPMVQRIVRWSGKRKAMLLATLVSAISLLPLLSTLPLWLLFPLRLVTGLASGVMICLGETWINELSPENKRGRILAIYTTVFTVSQLLGPSFIAYYGVEDKSPLLICTLIHFISVVLFILMDQKVGDRLAENAAQSNFSIIQFVKIAPGICGGILFFAFFDGTILSMFPIYGMGMGHTEAVAALMISAILAGDAIMQLPFGWLADHMNREKLYRICGIITLAASLLLPFLITQPYLIWVLLFILGATAGAIYTIALVQIGQYFKGNELIIANAAAAMLWGIGNLSGPLLAGVATSISPVGLPVLLVLSVAVFLWFTREKYSAQMVEQVSP</sequence>
<gene>
    <name evidence="6" type="primary">ycaD_1</name>
    <name evidence="6" type="ORF">NCTC11801_00613</name>
</gene>
<feature type="transmembrane region" description="Helical" evidence="4">
    <location>
        <begin position="155"/>
        <end position="172"/>
    </location>
</feature>
<dbReference type="InterPro" id="IPR036259">
    <property type="entry name" value="MFS_trans_sf"/>
</dbReference>
<keyword evidence="2 4" id="KW-1133">Transmembrane helix</keyword>
<proteinExistence type="predicted"/>
<feature type="transmembrane region" description="Helical" evidence="4">
    <location>
        <begin position="322"/>
        <end position="341"/>
    </location>
</feature>
<dbReference type="GO" id="GO:0005886">
    <property type="term" value="C:plasma membrane"/>
    <property type="evidence" value="ECO:0007669"/>
    <property type="project" value="TreeGrafter"/>
</dbReference>
<evidence type="ECO:0000256" key="1">
    <source>
        <dbReference type="ARBA" id="ARBA00022692"/>
    </source>
</evidence>
<feature type="transmembrane region" description="Helical" evidence="4">
    <location>
        <begin position="6"/>
        <end position="28"/>
    </location>
</feature>
<dbReference type="PANTHER" id="PTHR23521">
    <property type="entry name" value="TRANSPORTER MFS SUPERFAMILY"/>
    <property type="match status" value="1"/>
</dbReference>
<evidence type="ECO:0000256" key="4">
    <source>
        <dbReference type="SAM" id="Phobius"/>
    </source>
</evidence>
<feature type="transmembrane region" description="Helical" evidence="4">
    <location>
        <begin position="406"/>
        <end position="425"/>
    </location>
</feature>
<dbReference type="SUPFAM" id="SSF103473">
    <property type="entry name" value="MFS general substrate transporter"/>
    <property type="match status" value="1"/>
</dbReference>
<feature type="transmembrane region" description="Helical" evidence="4">
    <location>
        <begin position="126"/>
        <end position="149"/>
    </location>
</feature>
<dbReference type="CDD" id="cd17477">
    <property type="entry name" value="MFS_YcaD_like"/>
    <property type="match status" value="1"/>
</dbReference>
<dbReference type="EMBL" id="UGTZ01000001">
    <property type="protein sequence ID" value="SUC29710.1"/>
    <property type="molecule type" value="Genomic_DNA"/>
</dbReference>
<dbReference type="PANTHER" id="PTHR23521:SF3">
    <property type="entry name" value="MFS TRANSPORTER"/>
    <property type="match status" value="1"/>
</dbReference>
<reference evidence="6 7" key="1">
    <citation type="submission" date="2018-06" db="EMBL/GenBank/DDBJ databases">
        <authorList>
            <consortium name="Pathogen Informatics"/>
            <person name="Doyle S."/>
        </authorList>
    </citation>
    <scope>NUCLEOTIDE SEQUENCE [LARGE SCALE GENOMIC DNA]</scope>
    <source>
        <strain evidence="6 7">NCTC11801</strain>
    </source>
</reference>
<feature type="transmembrane region" description="Helical" evidence="4">
    <location>
        <begin position="59"/>
        <end position="82"/>
    </location>
</feature>
<protein>
    <submittedName>
        <fullName evidence="6">Uncharacterized MFS-type transporter ycaD</fullName>
    </submittedName>
</protein>
<dbReference type="InterPro" id="IPR020846">
    <property type="entry name" value="MFS_dom"/>
</dbReference>
<feature type="transmembrane region" description="Helical" evidence="4">
    <location>
        <begin position="184"/>
        <end position="206"/>
    </location>
</feature>
<evidence type="ECO:0000256" key="3">
    <source>
        <dbReference type="ARBA" id="ARBA00023136"/>
    </source>
</evidence>
<dbReference type="InterPro" id="IPR011701">
    <property type="entry name" value="MFS"/>
</dbReference>
<evidence type="ECO:0000259" key="5">
    <source>
        <dbReference type="PROSITE" id="PS50850"/>
    </source>
</evidence>
<feature type="domain" description="Major facilitator superfamily (MFS) profile" evidence="5">
    <location>
        <begin position="60"/>
        <end position="430"/>
    </location>
</feature>
<evidence type="ECO:0000313" key="7">
    <source>
        <dbReference type="Proteomes" id="UP000254208"/>
    </source>
</evidence>
<feature type="transmembrane region" description="Helical" evidence="4">
    <location>
        <begin position="347"/>
        <end position="367"/>
    </location>
</feature>
<dbReference type="AlphaFoldDB" id="A0A379FLS4"/>
<feature type="transmembrane region" description="Helical" evidence="4">
    <location>
        <begin position="379"/>
        <end position="400"/>
    </location>
</feature>
<evidence type="ECO:0000256" key="2">
    <source>
        <dbReference type="ARBA" id="ARBA00022989"/>
    </source>
</evidence>